<evidence type="ECO:0000313" key="3">
    <source>
        <dbReference type="Proteomes" id="UP001567538"/>
    </source>
</evidence>
<protein>
    <submittedName>
        <fullName evidence="2">Uncharacterized protein</fullName>
    </submittedName>
</protein>
<keyword evidence="3" id="KW-1185">Reference proteome</keyword>
<accession>A0ABD1I8A8</accession>
<name>A0ABD1I8A8_SALDI</name>
<organism evidence="2 3">
    <name type="scientific">Salvia divinorum</name>
    <name type="common">Maria pastora</name>
    <name type="synonym">Diviner's sage</name>
    <dbReference type="NCBI Taxonomy" id="28513"/>
    <lineage>
        <taxon>Eukaryota</taxon>
        <taxon>Viridiplantae</taxon>
        <taxon>Streptophyta</taxon>
        <taxon>Embryophyta</taxon>
        <taxon>Tracheophyta</taxon>
        <taxon>Spermatophyta</taxon>
        <taxon>Magnoliopsida</taxon>
        <taxon>eudicotyledons</taxon>
        <taxon>Gunneridae</taxon>
        <taxon>Pentapetalae</taxon>
        <taxon>asterids</taxon>
        <taxon>lamiids</taxon>
        <taxon>Lamiales</taxon>
        <taxon>Lamiaceae</taxon>
        <taxon>Nepetoideae</taxon>
        <taxon>Mentheae</taxon>
        <taxon>Salviinae</taxon>
        <taxon>Salvia</taxon>
        <taxon>Salvia subgen. Calosphace</taxon>
    </lineage>
</organism>
<proteinExistence type="predicted"/>
<gene>
    <name evidence="2" type="ORF">AAHA92_07241</name>
</gene>
<dbReference type="Proteomes" id="UP001567538">
    <property type="component" value="Unassembled WGS sequence"/>
</dbReference>
<reference evidence="2 3" key="1">
    <citation type="submission" date="2024-06" db="EMBL/GenBank/DDBJ databases">
        <title>A chromosome level genome sequence of Diviner's sage (Salvia divinorum).</title>
        <authorList>
            <person name="Ford S.A."/>
            <person name="Ro D.-K."/>
            <person name="Ness R.W."/>
            <person name="Phillips M.A."/>
        </authorList>
    </citation>
    <scope>NUCLEOTIDE SEQUENCE [LARGE SCALE GENOMIC DNA]</scope>
    <source>
        <strain evidence="2">SAF-2024a</strain>
        <tissue evidence="2">Leaf</tissue>
    </source>
</reference>
<dbReference type="AlphaFoldDB" id="A0ABD1I8A8"/>
<feature type="compositionally biased region" description="Basic residues" evidence="1">
    <location>
        <begin position="61"/>
        <end position="71"/>
    </location>
</feature>
<dbReference type="EMBL" id="JBEAFC010000003">
    <property type="protein sequence ID" value="KAL1564964.1"/>
    <property type="molecule type" value="Genomic_DNA"/>
</dbReference>
<sequence>MSGSSSDHMAAWMGDIHNACIVQNVVPVQGKKERGVRRAILKRFKQPDQEKPPHSSTPKSQYHHSRKKTER</sequence>
<feature type="region of interest" description="Disordered" evidence="1">
    <location>
        <begin position="42"/>
        <end position="71"/>
    </location>
</feature>
<evidence type="ECO:0000313" key="2">
    <source>
        <dbReference type="EMBL" id="KAL1564964.1"/>
    </source>
</evidence>
<evidence type="ECO:0000256" key="1">
    <source>
        <dbReference type="SAM" id="MobiDB-lite"/>
    </source>
</evidence>
<comment type="caution">
    <text evidence="2">The sequence shown here is derived from an EMBL/GenBank/DDBJ whole genome shotgun (WGS) entry which is preliminary data.</text>
</comment>